<evidence type="ECO:0000313" key="3">
    <source>
        <dbReference type="Proteomes" id="UP000318687"/>
    </source>
</evidence>
<dbReference type="GeneID" id="55813332"/>
<protein>
    <submittedName>
        <fullName evidence="2">Tail sheath protein</fullName>
    </submittedName>
</protein>
<keyword evidence="3" id="KW-1185">Reference proteome</keyword>
<organism evidence="2 3">
    <name type="scientific">Arthrobacter phage Vibaki</name>
    <dbReference type="NCBI Taxonomy" id="2593333"/>
    <lineage>
        <taxon>Viruses</taxon>
        <taxon>Duplodnaviria</taxon>
        <taxon>Heunggongvirae</taxon>
        <taxon>Uroviricota</taxon>
        <taxon>Caudoviricetes</taxon>
        <taxon>Berryhillviridae</taxon>
        <taxon>Vibakivirus</taxon>
        <taxon>Vibakivirus vibaki</taxon>
    </lineage>
</organism>
<dbReference type="EMBL" id="MN096362">
    <property type="protein sequence ID" value="QDK01897.1"/>
    <property type="molecule type" value="Genomic_DNA"/>
</dbReference>
<evidence type="ECO:0000313" key="2">
    <source>
        <dbReference type="EMBL" id="QDK01897.1"/>
    </source>
</evidence>
<reference evidence="2 3" key="1">
    <citation type="submission" date="2019-06" db="EMBL/GenBank/DDBJ databases">
        <authorList>
            <person name="Alexander J."/>
            <person name="Ertsgaard D.J."/>
            <person name="Fields K.L."/>
            <person name="Fields S.B."/>
            <person name="Humphreys H."/>
            <person name="Kinneman J.E."/>
            <person name="Nelson N.D."/>
            <person name="Olakunle E.K."/>
            <person name="Reimer A.C."/>
            <person name="Robertson C."/>
            <person name="Ross G.V."/>
            <person name="Bonilla J.A."/>
            <person name="Klyczek K."/>
            <person name="Garlena R.A."/>
            <person name="Russell D.A."/>
            <person name="Pope W.H."/>
            <person name="Jacobs-Sera D."/>
            <person name="Hatfull G.F."/>
        </authorList>
    </citation>
    <scope>NUCLEOTIDE SEQUENCE [LARGE SCALE GENOMIC DNA]</scope>
</reference>
<dbReference type="RefSeq" id="YP_009883993.1">
    <property type="nucleotide sequence ID" value="NC_049465.1"/>
</dbReference>
<feature type="region of interest" description="Disordered" evidence="1">
    <location>
        <begin position="1"/>
        <end position="20"/>
    </location>
</feature>
<dbReference type="PANTHER" id="PTHR35861">
    <property type="match status" value="1"/>
</dbReference>
<dbReference type="Proteomes" id="UP000318687">
    <property type="component" value="Segment"/>
</dbReference>
<dbReference type="PANTHER" id="PTHR35861:SF1">
    <property type="entry name" value="PHAGE TAIL SHEATH PROTEIN"/>
    <property type="match status" value="1"/>
</dbReference>
<name>A0A514TYW8_9CAUD</name>
<dbReference type="InterPro" id="IPR052042">
    <property type="entry name" value="Tail_sheath_structural"/>
</dbReference>
<dbReference type="Gene3D" id="3.40.50.11780">
    <property type="match status" value="2"/>
</dbReference>
<evidence type="ECO:0000256" key="1">
    <source>
        <dbReference type="SAM" id="MobiDB-lite"/>
    </source>
</evidence>
<gene>
    <name evidence="2" type="primary">16</name>
    <name evidence="2" type="ORF">SEA_VIBAKI_16</name>
</gene>
<dbReference type="KEGG" id="vg:55813332"/>
<proteinExistence type="predicted"/>
<accession>A0A514TYW8</accession>
<sequence length="483" mass="49681">MTSIGVQVTTKLGSGPSNAGTQSGRLHVAGLTAFGPVGRSTIVDSIAKFIAVYGDRTAFSSNLFDTARMYFEEGGNELVVSRVTGPAAAKGVLTLKDTADVDTVKIEAADPGAHSTDFTAEVISNGSTFDLILRRAGVTITSYLAIESPADLVQKAATNPYVKVTSLGSITAAPGNNPKTLPATAFSAGTDDRAAATTAHVIAALDAGTGAEGGAVAAPGYSVSQIGSLLLDHAARTGKTALLALPSTATPAEAVAAGASLAADPNGAYGGIFYPHLIIPDGGATRTISPEGYVAAARARAHRDVGFWQVPAGDAARTRWVLGTTVQVDNAVNDTLADALVNGIVTTGSTVRLYGWQSLSADRENLGMLNARDVLNNLTRAVKAVLEPFVFKTNDSRGQLRSLIESACVGVLDPIAKRDGFYGLRDADQQVIDPGYKVSVDTALNPITAAAENKVVVSLSVRLSPVAQLIQVEIIKVPLAGTV</sequence>